<gene>
    <name evidence="2" type="ORF">K444DRAFT_633232</name>
</gene>
<reference evidence="2 3" key="1">
    <citation type="submission" date="2016-04" db="EMBL/GenBank/DDBJ databases">
        <title>A degradative enzymes factory behind the ericoid mycorrhizal symbiosis.</title>
        <authorList>
            <consortium name="DOE Joint Genome Institute"/>
            <person name="Martino E."/>
            <person name="Morin E."/>
            <person name="Grelet G."/>
            <person name="Kuo A."/>
            <person name="Kohler A."/>
            <person name="Daghino S."/>
            <person name="Barry K."/>
            <person name="Choi C."/>
            <person name="Cichocki N."/>
            <person name="Clum A."/>
            <person name="Copeland A."/>
            <person name="Hainaut M."/>
            <person name="Haridas S."/>
            <person name="Labutti K."/>
            <person name="Lindquist E."/>
            <person name="Lipzen A."/>
            <person name="Khouja H.-R."/>
            <person name="Murat C."/>
            <person name="Ohm R."/>
            <person name="Olson A."/>
            <person name="Spatafora J."/>
            <person name="Veneault-Fourrey C."/>
            <person name="Henrissat B."/>
            <person name="Grigoriev I."/>
            <person name="Martin F."/>
            <person name="Perotto S."/>
        </authorList>
    </citation>
    <scope>NUCLEOTIDE SEQUENCE [LARGE SCALE GENOMIC DNA]</scope>
    <source>
        <strain evidence="2 3">E</strain>
    </source>
</reference>
<dbReference type="GeneID" id="36591667"/>
<name>A0A2J6SY48_9HELO</name>
<dbReference type="Proteomes" id="UP000235371">
    <property type="component" value="Unassembled WGS sequence"/>
</dbReference>
<evidence type="ECO:0000313" key="3">
    <source>
        <dbReference type="Proteomes" id="UP000235371"/>
    </source>
</evidence>
<dbReference type="EMBL" id="KZ613854">
    <property type="protein sequence ID" value="PMD55684.1"/>
    <property type="molecule type" value="Genomic_DNA"/>
</dbReference>
<dbReference type="AlphaFoldDB" id="A0A2J6SY48"/>
<proteinExistence type="predicted"/>
<evidence type="ECO:0000313" key="2">
    <source>
        <dbReference type="EMBL" id="PMD55684.1"/>
    </source>
</evidence>
<organism evidence="2 3">
    <name type="scientific">Hyaloscypha bicolor E</name>
    <dbReference type="NCBI Taxonomy" id="1095630"/>
    <lineage>
        <taxon>Eukaryota</taxon>
        <taxon>Fungi</taxon>
        <taxon>Dikarya</taxon>
        <taxon>Ascomycota</taxon>
        <taxon>Pezizomycotina</taxon>
        <taxon>Leotiomycetes</taxon>
        <taxon>Helotiales</taxon>
        <taxon>Hyaloscyphaceae</taxon>
        <taxon>Hyaloscypha</taxon>
        <taxon>Hyaloscypha bicolor</taxon>
    </lineage>
</organism>
<feature type="compositionally biased region" description="Polar residues" evidence="1">
    <location>
        <begin position="183"/>
        <end position="193"/>
    </location>
</feature>
<accession>A0A2J6SY48</accession>
<sequence length="253" mass="28825">MFTSHGNHESQRNEGKDSFLDGASPSPGVVESPQNPPLPAYHLEIVSYQNSYGEPTPALALAKKLLRQLNTVLRCEPLIAEYIEEVDHAVRQIQSLNITFSQLTRELDDHPEDQSPAEKLANLQEARDILEQCWQLKNETDLKLAETIEELELPRELIWRDLKQVLKAYNLLEDSDLKHSPRNRNSQPQENFQPPSPRRNFDLGLFVDRQAATRNVIQAEKEFDEATEIAKKLGGILNEMEQESGFISRSDDG</sequence>
<evidence type="ECO:0000256" key="1">
    <source>
        <dbReference type="SAM" id="MobiDB-lite"/>
    </source>
</evidence>
<feature type="region of interest" description="Disordered" evidence="1">
    <location>
        <begin position="177"/>
        <end position="200"/>
    </location>
</feature>
<keyword evidence="3" id="KW-1185">Reference proteome</keyword>
<protein>
    <submittedName>
        <fullName evidence="2">Uncharacterized protein</fullName>
    </submittedName>
</protein>
<feature type="region of interest" description="Disordered" evidence="1">
    <location>
        <begin position="1"/>
        <end position="36"/>
    </location>
</feature>
<dbReference type="InParanoid" id="A0A2J6SY48"/>
<feature type="compositionally biased region" description="Basic and acidic residues" evidence="1">
    <location>
        <begin position="1"/>
        <end position="19"/>
    </location>
</feature>
<dbReference type="RefSeq" id="XP_024732588.1">
    <property type="nucleotide sequence ID" value="XM_024883590.1"/>
</dbReference>